<dbReference type="eggNOG" id="COG0584">
    <property type="taxonomic scope" value="Bacteria"/>
</dbReference>
<dbReference type="SUPFAM" id="SSF51695">
    <property type="entry name" value="PLC-like phosphodiesterases"/>
    <property type="match status" value="1"/>
</dbReference>
<dbReference type="RefSeq" id="WP_015922603.1">
    <property type="nucleotide sequence ID" value="NC_011959.1"/>
</dbReference>
<dbReference type="GO" id="GO:0006629">
    <property type="term" value="P:lipid metabolic process"/>
    <property type="evidence" value="ECO:0007669"/>
    <property type="project" value="InterPro"/>
</dbReference>
<evidence type="ECO:0000313" key="2">
    <source>
        <dbReference type="EMBL" id="ACM04583.1"/>
    </source>
</evidence>
<dbReference type="GO" id="GO:0008081">
    <property type="term" value="F:phosphoric diester hydrolase activity"/>
    <property type="evidence" value="ECO:0007669"/>
    <property type="project" value="InterPro"/>
</dbReference>
<dbReference type="PANTHER" id="PTHR46211:SF14">
    <property type="entry name" value="GLYCEROPHOSPHODIESTER PHOSPHODIESTERASE"/>
    <property type="match status" value="1"/>
</dbReference>
<dbReference type="PANTHER" id="PTHR46211">
    <property type="entry name" value="GLYCEROPHOSPHORYL DIESTER PHOSPHODIESTERASE"/>
    <property type="match status" value="1"/>
</dbReference>
<dbReference type="STRING" id="309801.trd_1659"/>
<dbReference type="InterPro" id="IPR030395">
    <property type="entry name" value="GP_PDE_dom"/>
</dbReference>
<feature type="domain" description="GP-PDE" evidence="1">
    <location>
        <begin position="9"/>
        <end position="248"/>
    </location>
</feature>
<dbReference type="Proteomes" id="UP000000447">
    <property type="component" value="Chromosome"/>
</dbReference>
<evidence type="ECO:0000259" key="1">
    <source>
        <dbReference type="PROSITE" id="PS51704"/>
    </source>
</evidence>
<dbReference type="PROSITE" id="PS51704">
    <property type="entry name" value="GP_PDE"/>
    <property type="match status" value="1"/>
</dbReference>
<reference evidence="2 3" key="1">
    <citation type="journal article" date="2009" name="PLoS ONE">
        <title>Complete genome sequence of the aerobic CO-oxidizing thermophile Thermomicrobium roseum.</title>
        <authorList>
            <person name="Wu D."/>
            <person name="Raymond J."/>
            <person name="Wu M."/>
            <person name="Chatterji S."/>
            <person name="Ren Q."/>
            <person name="Graham J.E."/>
            <person name="Bryant D.A."/>
            <person name="Robb F."/>
            <person name="Colman A."/>
            <person name="Tallon L.J."/>
            <person name="Badger J.H."/>
            <person name="Madupu R."/>
            <person name="Ward N.L."/>
            <person name="Eisen J.A."/>
        </authorList>
    </citation>
    <scope>NUCLEOTIDE SEQUENCE [LARGE SCALE GENOMIC DNA]</scope>
    <source>
        <strain evidence="3">ATCC 27502 / DSM 5159 / P-2</strain>
    </source>
</reference>
<dbReference type="Pfam" id="PF03009">
    <property type="entry name" value="GDPD"/>
    <property type="match status" value="1"/>
</dbReference>
<keyword evidence="3" id="KW-1185">Reference proteome</keyword>
<gene>
    <name evidence="2" type="ordered locus">trd_1659</name>
</gene>
<dbReference type="HOGENOM" id="CLU_030006_3_3_0"/>
<dbReference type="KEGG" id="tro:trd_1659"/>
<dbReference type="InterPro" id="IPR017946">
    <property type="entry name" value="PLC-like_Pdiesterase_TIM-brl"/>
</dbReference>
<dbReference type="AlphaFoldDB" id="B9L0G5"/>
<dbReference type="OrthoDB" id="384721at2"/>
<organism evidence="2 3">
    <name type="scientific">Thermomicrobium roseum (strain ATCC 27502 / DSM 5159 / P-2)</name>
    <dbReference type="NCBI Taxonomy" id="309801"/>
    <lineage>
        <taxon>Bacteria</taxon>
        <taxon>Pseudomonadati</taxon>
        <taxon>Thermomicrobiota</taxon>
        <taxon>Thermomicrobia</taxon>
        <taxon>Thermomicrobiales</taxon>
        <taxon>Thermomicrobiaceae</taxon>
        <taxon>Thermomicrobium</taxon>
    </lineage>
</organism>
<protein>
    <submittedName>
        <fullName evidence="2">Glycerophosphoryl diester phosphodiesterase</fullName>
    </submittedName>
</protein>
<proteinExistence type="predicted"/>
<accession>B9L0G5</accession>
<name>B9L0G5_THERP</name>
<evidence type="ECO:0000313" key="3">
    <source>
        <dbReference type="Proteomes" id="UP000000447"/>
    </source>
</evidence>
<dbReference type="EMBL" id="CP001275">
    <property type="protein sequence ID" value="ACM04583.1"/>
    <property type="molecule type" value="Genomic_DNA"/>
</dbReference>
<dbReference type="Gene3D" id="3.20.20.190">
    <property type="entry name" value="Phosphatidylinositol (PI) phosphodiesterase"/>
    <property type="match status" value="1"/>
</dbReference>
<dbReference type="CDD" id="cd08556">
    <property type="entry name" value="GDPD"/>
    <property type="match status" value="1"/>
</dbReference>
<sequence length="273" mass="29987">MRSVIDRPFTVIAHRGAGNSPGDNTAESFQAALAAGVPALECDVRQTADGALVLLHDGVVPLPGGGRLVVRQASLAALRVAIPSLLTLEEFLEEFGEQALVNLDLKGSGFERRLVTIVERWGHPERVYITSQHAASLRRLALSLPTALRGLSHGHAFTRFPRRVAGRSAFPMRSLMAVQLALTLRLARADVVALQHRVVTPWLTRWLRRQGWQVTTWTVNDPREALRALRAGVRAVTTDVPQQLLEALAKRQAYPAPASTWDELFGQAALARW</sequence>